<evidence type="ECO:0000313" key="2">
    <source>
        <dbReference type="Proteomes" id="UP000835052"/>
    </source>
</evidence>
<dbReference type="EMBL" id="CAJGYM010000010">
    <property type="protein sequence ID" value="CAD6189332.1"/>
    <property type="molecule type" value="Genomic_DNA"/>
</dbReference>
<dbReference type="AlphaFoldDB" id="A0A8S1H1X1"/>
<comment type="caution">
    <text evidence="1">The sequence shown here is derived from an EMBL/GenBank/DDBJ whole genome shotgun (WGS) entry which is preliminary data.</text>
</comment>
<organism evidence="1 2">
    <name type="scientific">Caenorhabditis auriculariae</name>
    <dbReference type="NCBI Taxonomy" id="2777116"/>
    <lineage>
        <taxon>Eukaryota</taxon>
        <taxon>Metazoa</taxon>
        <taxon>Ecdysozoa</taxon>
        <taxon>Nematoda</taxon>
        <taxon>Chromadorea</taxon>
        <taxon>Rhabditida</taxon>
        <taxon>Rhabditina</taxon>
        <taxon>Rhabditomorpha</taxon>
        <taxon>Rhabditoidea</taxon>
        <taxon>Rhabditidae</taxon>
        <taxon>Peloderinae</taxon>
        <taxon>Caenorhabditis</taxon>
    </lineage>
</organism>
<gene>
    <name evidence="1" type="ORF">CAUJ_LOCUS5251</name>
</gene>
<protein>
    <submittedName>
        <fullName evidence="1">Uncharacterized protein</fullName>
    </submittedName>
</protein>
<keyword evidence="2" id="KW-1185">Reference proteome</keyword>
<name>A0A8S1H1X1_9PELO</name>
<dbReference type="Proteomes" id="UP000835052">
    <property type="component" value="Unassembled WGS sequence"/>
</dbReference>
<accession>A0A8S1H1X1</accession>
<sequence length="124" mass="13261">MSSAKAEAAAVACRIATTNPGHLLRGLPPKLIAVWCSSPAVVSIKISIRLRLSPRNLDGEGRDLRLCHASPEIQALLWEAASGGDWPAEPRSLIVVRAPSASGYDGSAHHRLPPLLRRICEGRT</sequence>
<reference evidence="1" key="1">
    <citation type="submission" date="2020-10" db="EMBL/GenBank/DDBJ databases">
        <authorList>
            <person name="Kikuchi T."/>
        </authorList>
    </citation>
    <scope>NUCLEOTIDE SEQUENCE</scope>
    <source>
        <strain evidence="1">NKZ352</strain>
    </source>
</reference>
<evidence type="ECO:0000313" key="1">
    <source>
        <dbReference type="EMBL" id="CAD6189332.1"/>
    </source>
</evidence>
<proteinExistence type="predicted"/>